<evidence type="ECO:0000259" key="4">
    <source>
        <dbReference type="SMART" id="SM00479"/>
    </source>
</evidence>
<evidence type="ECO:0000256" key="1">
    <source>
        <dbReference type="ARBA" id="ARBA00022722"/>
    </source>
</evidence>
<accession>A0ABR7JKY5</accession>
<organism evidence="5 6">
    <name type="scientific">Romboutsia faecis</name>
    <dbReference type="NCBI Taxonomy" id="2764597"/>
    <lineage>
        <taxon>Bacteria</taxon>
        <taxon>Bacillati</taxon>
        <taxon>Bacillota</taxon>
        <taxon>Clostridia</taxon>
        <taxon>Peptostreptococcales</taxon>
        <taxon>Peptostreptococcaceae</taxon>
        <taxon>Romboutsia</taxon>
    </lineage>
</organism>
<dbReference type="InterPro" id="IPR051274">
    <property type="entry name" value="3-5_Exoribonuclease"/>
</dbReference>
<feature type="domain" description="Exonuclease" evidence="4">
    <location>
        <begin position="2"/>
        <end position="189"/>
    </location>
</feature>
<dbReference type="InterPro" id="IPR012337">
    <property type="entry name" value="RNaseH-like_sf"/>
</dbReference>
<comment type="caution">
    <text evidence="5">The sequence shown here is derived from an EMBL/GenBank/DDBJ whole genome shotgun (WGS) entry which is preliminary data.</text>
</comment>
<reference evidence="5 6" key="1">
    <citation type="submission" date="2020-08" db="EMBL/GenBank/DDBJ databases">
        <authorList>
            <person name="Liu C."/>
            <person name="Sun Q."/>
        </authorList>
    </citation>
    <scope>NUCLEOTIDE SEQUENCE [LARGE SCALE GENOMIC DNA]</scope>
    <source>
        <strain evidence="5 6">NSJ-18</strain>
    </source>
</reference>
<dbReference type="InterPro" id="IPR047201">
    <property type="entry name" value="ERI-1_3'hExo-like"/>
</dbReference>
<gene>
    <name evidence="5" type="ORF">H8923_02345</name>
</gene>
<dbReference type="Pfam" id="PF00929">
    <property type="entry name" value="RNase_T"/>
    <property type="match status" value="1"/>
</dbReference>
<dbReference type="SUPFAM" id="SSF53098">
    <property type="entry name" value="Ribonuclease H-like"/>
    <property type="match status" value="1"/>
</dbReference>
<dbReference type="InterPro" id="IPR013520">
    <property type="entry name" value="Ribonucl_H"/>
</dbReference>
<evidence type="ECO:0000256" key="2">
    <source>
        <dbReference type="ARBA" id="ARBA00022801"/>
    </source>
</evidence>
<dbReference type="Gene3D" id="3.30.420.10">
    <property type="entry name" value="Ribonuclease H-like superfamily/Ribonuclease H"/>
    <property type="match status" value="1"/>
</dbReference>
<dbReference type="GO" id="GO:0004527">
    <property type="term" value="F:exonuclease activity"/>
    <property type="evidence" value="ECO:0007669"/>
    <property type="project" value="UniProtKB-KW"/>
</dbReference>
<dbReference type="SMART" id="SM00479">
    <property type="entry name" value="EXOIII"/>
    <property type="match status" value="1"/>
</dbReference>
<keyword evidence="1" id="KW-0540">Nuclease</keyword>
<dbReference type="InterPro" id="IPR036397">
    <property type="entry name" value="RNaseH_sf"/>
</dbReference>
<dbReference type="RefSeq" id="WP_153925549.1">
    <property type="nucleotide sequence ID" value="NZ_JACRWE010000001.1"/>
</dbReference>
<evidence type="ECO:0000313" key="5">
    <source>
        <dbReference type="EMBL" id="MBC5995591.1"/>
    </source>
</evidence>
<dbReference type="PANTHER" id="PTHR23044:SF61">
    <property type="entry name" value="3'-5' EXORIBONUCLEASE 1-RELATED"/>
    <property type="match status" value="1"/>
</dbReference>
<keyword evidence="2" id="KW-0378">Hydrolase</keyword>
<dbReference type="CDD" id="cd06133">
    <property type="entry name" value="ERI-1_3'hExo_like"/>
    <property type="match status" value="1"/>
</dbReference>
<name>A0ABR7JKY5_9FIRM</name>
<keyword evidence="6" id="KW-1185">Reference proteome</keyword>
<dbReference type="Proteomes" id="UP000609849">
    <property type="component" value="Unassembled WGS sequence"/>
</dbReference>
<evidence type="ECO:0000256" key="3">
    <source>
        <dbReference type="ARBA" id="ARBA00022839"/>
    </source>
</evidence>
<dbReference type="PANTHER" id="PTHR23044">
    <property type="entry name" value="3'-5' EXONUCLEASE ERI1-RELATED"/>
    <property type="match status" value="1"/>
</dbReference>
<sequence length="335" mass="39380">MKKIYIDFEMNMPTSKGKKDMLNADIIAIGAVKYDDRTGEIEKFKSLIKPIITKEVYPHIEDLTKITSEDLFRAPTYEDVMRNFKCWLGSFSEIEGIYTFGNLDLVCFSNIDKISSQKNKHPRFLNNIRNLFVDIKDKYLDCGIRCMNYISLKNLLNIANVEFSGEVHDPLDDAYNLFLLDTVLDDNESIRNLLIIQDMIKPPFNNIDEKLDEKFDKYKNSLYKNEDNYDINFISLEIIKVVREYIISLEDIDINNIDILRDISKKVVAIEKLINIKEGYFYILENPCLDMEDLLEDLMLYKITKDEYKNEIKTIINLFDDDLKFENINDIVPKK</sequence>
<evidence type="ECO:0000313" key="6">
    <source>
        <dbReference type="Proteomes" id="UP000609849"/>
    </source>
</evidence>
<proteinExistence type="predicted"/>
<keyword evidence="3 5" id="KW-0269">Exonuclease</keyword>
<protein>
    <submittedName>
        <fullName evidence="5">Exonuclease domain-containing protein</fullName>
    </submittedName>
</protein>
<dbReference type="EMBL" id="JACRWE010000001">
    <property type="protein sequence ID" value="MBC5995591.1"/>
    <property type="molecule type" value="Genomic_DNA"/>
</dbReference>